<dbReference type="GO" id="GO:0016691">
    <property type="term" value="F:chloride peroxidase activity"/>
    <property type="evidence" value="ECO:0007669"/>
    <property type="project" value="UniProtKB-EC"/>
</dbReference>
<dbReference type="PANTHER" id="PTHR43798">
    <property type="entry name" value="MONOACYLGLYCEROL LIPASE"/>
    <property type="match status" value="1"/>
</dbReference>
<keyword evidence="2" id="KW-0575">Peroxidase</keyword>
<feature type="domain" description="AB hydrolase-1" evidence="1">
    <location>
        <begin position="27"/>
        <end position="141"/>
    </location>
</feature>
<dbReference type="SUPFAM" id="SSF53474">
    <property type="entry name" value="alpha/beta-Hydrolases"/>
    <property type="match status" value="1"/>
</dbReference>
<name>A0A0P1GB05_9RHOB</name>
<dbReference type="InterPro" id="IPR029058">
    <property type="entry name" value="AB_hydrolase_fold"/>
</dbReference>
<keyword evidence="3" id="KW-1185">Reference proteome</keyword>
<dbReference type="PRINTS" id="PR00111">
    <property type="entry name" value="ABHYDROLASE"/>
</dbReference>
<dbReference type="GO" id="GO:0016020">
    <property type="term" value="C:membrane"/>
    <property type="evidence" value="ECO:0007669"/>
    <property type="project" value="TreeGrafter"/>
</dbReference>
<organism evidence="2 3">
    <name type="scientific">Tritonibacter multivorans</name>
    <dbReference type="NCBI Taxonomy" id="928856"/>
    <lineage>
        <taxon>Bacteria</taxon>
        <taxon>Pseudomonadati</taxon>
        <taxon>Pseudomonadota</taxon>
        <taxon>Alphaproteobacteria</taxon>
        <taxon>Rhodobacterales</taxon>
        <taxon>Paracoccaceae</taxon>
        <taxon>Tritonibacter</taxon>
    </lineage>
</organism>
<dbReference type="AlphaFoldDB" id="A0A0P1GB05"/>
<dbReference type="InterPro" id="IPR050266">
    <property type="entry name" value="AB_hydrolase_sf"/>
</dbReference>
<dbReference type="PANTHER" id="PTHR43798:SF33">
    <property type="entry name" value="HYDROLASE, PUTATIVE (AFU_ORTHOLOGUE AFUA_2G14860)-RELATED"/>
    <property type="match status" value="1"/>
</dbReference>
<sequence>MPRVVVNDVSLNVTLLDQQGDAPRQDLVFCHGLASSMGFWPIELLTALRTHFRIVMFDQRGHGRSQVSASGYSPKDLGGDLLALITALDLQRPHLVAHSFGGVAALAMLADHPEAANSLILLDSQIGMGRDAAAATDPSAKDAELISALADIGVTFDPADPFAGLHLITGLAQRRLSGQSMESEDARVQFLVRSVQSAKAKRWMSLVQETSAITEMTSPDGLSPARLAEIGIPVLSLCGGYSAAQQSGKLLSTILPRCKTDVISDAGHFFVATRSEDVAARCLAFYQQLGFASPEVMAC</sequence>
<reference evidence="2 3" key="1">
    <citation type="submission" date="2015-09" db="EMBL/GenBank/DDBJ databases">
        <authorList>
            <consortium name="Swine Surveillance"/>
        </authorList>
    </citation>
    <scope>NUCLEOTIDE SEQUENCE [LARGE SCALE GENOMIC DNA]</scope>
    <source>
        <strain evidence="2 3">CECT 7557</strain>
    </source>
</reference>
<proteinExistence type="predicted"/>
<evidence type="ECO:0000313" key="2">
    <source>
        <dbReference type="EMBL" id="CUH78573.1"/>
    </source>
</evidence>
<dbReference type="Proteomes" id="UP000052022">
    <property type="component" value="Unassembled WGS sequence"/>
</dbReference>
<accession>A0A0P1GB05</accession>
<dbReference type="Pfam" id="PF00561">
    <property type="entry name" value="Abhydrolase_1"/>
    <property type="match status" value="1"/>
</dbReference>
<dbReference type="EC" id="1.11.1.10" evidence="2"/>
<dbReference type="RefSeq" id="WP_082626579.1">
    <property type="nucleotide sequence ID" value="NZ_CYSD01000031.1"/>
</dbReference>
<dbReference type="EMBL" id="CYSD01000031">
    <property type="protein sequence ID" value="CUH78573.1"/>
    <property type="molecule type" value="Genomic_DNA"/>
</dbReference>
<dbReference type="STRING" id="928856.SAMN04488049_108121"/>
<gene>
    <name evidence="2" type="primary">cpo</name>
    <name evidence="2" type="ORF">TRM7557_01950</name>
</gene>
<evidence type="ECO:0000259" key="1">
    <source>
        <dbReference type="Pfam" id="PF00561"/>
    </source>
</evidence>
<evidence type="ECO:0000313" key="3">
    <source>
        <dbReference type="Proteomes" id="UP000052022"/>
    </source>
</evidence>
<dbReference type="InterPro" id="IPR000073">
    <property type="entry name" value="AB_hydrolase_1"/>
</dbReference>
<keyword evidence="2" id="KW-0560">Oxidoreductase</keyword>
<dbReference type="Gene3D" id="3.40.50.1820">
    <property type="entry name" value="alpha/beta hydrolase"/>
    <property type="match status" value="1"/>
</dbReference>
<protein>
    <submittedName>
        <fullName evidence="2">Non-heme chloroperoxidase</fullName>
        <ecNumber evidence="2">1.11.1.10</ecNumber>
    </submittedName>
</protein>
<dbReference type="OrthoDB" id="9804723at2"/>